<dbReference type="Pfam" id="PF03120">
    <property type="entry name" value="OB_DNA_ligase"/>
    <property type="match status" value="1"/>
</dbReference>
<feature type="binding site" evidence="12">
    <location>
        <position position="139"/>
    </location>
    <ligand>
        <name>NAD(+)</name>
        <dbReference type="ChEBI" id="CHEBI:57540"/>
    </ligand>
</feature>
<dbReference type="Proteomes" id="UP001158066">
    <property type="component" value="Unassembled WGS sequence"/>
</dbReference>
<comment type="function">
    <text evidence="1 12">DNA ligase that catalyzes the formation of phosphodiester linkages between 5'-phosphoryl and 3'-hydroxyl groups in double-stranded DNA using NAD as a coenzyme and as the energy source for the reaction. It is essential for DNA replication and repair of damaged DNA.</text>
</comment>
<feature type="binding site" evidence="12">
    <location>
        <position position="285"/>
    </location>
    <ligand>
        <name>NAD(+)</name>
        <dbReference type="ChEBI" id="CHEBI:57540"/>
    </ligand>
</feature>
<keyword evidence="3 12" id="KW-0235">DNA replication</keyword>
<feature type="binding site" evidence="12">
    <location>
        <position position="116"/>
    </location>
    <ligand>
        <name>NAD(+)</name>
        <dbReference type="ChEBI" id="CHEBI:57540"/>
    </ligand>
</feature>
<dbReference type="SUPFAM" id="SSF56091">
    <property type="entry name" value="DNA ligase/mRNA capping enzyme, catalytic domain"/>
    <property type="match status" value="1"/>
</dbReference>
<dbReference type="Pfam" id="PF00533">
    <property type="entry name" value="BRCT"/>
    <property type="match status" value="1"/>
</dbReference>
<dbReference type="Gene3D" id="1.10.287.610">
    <property type="entry name" value="Helix hairpin bin"/>
    <property type="match status" value="1"/>
</dbReference>
<dbReference type="InterPro" id="IPR013840">
    <property type="entry name" value="DNAligase_N"/>
</dbReference>
<dbReference type="InterPro" id="IPR004150">
    <property type="entry name" value="NAD_DNA_ligase_OB"/>
</dbReference>
<evidence type="ECO:0000256" key="12">
    <source>
        <dbReference type="HAMAP-Rule" id="MF_01588"/>
    </source>
</evidence>
<dbReference type="EC" id="6.5.1.2" evidence="12"/>
<dbReference type="PANTHER" id="PTHR23389:SF9">
    <property type="entry name" value="DNA LIGASE"/>
    <property type="match status" value="1"/>
</dbReference>
<keyword evidence="15" id="KW-1185">Reference proteome</keyword>
<dbReference type="EMBL" id="FXUF01000010">
    <property type="protein sequence ID" value="SMP62641.1"/>
    <property type="molecule type" value="Genomic_DNA"/>
</dbReference>
<comment type="caution">
    <text evidence="14">The sequence shown here is derived from an EMBL/GenBank/DDBJ whole genome shotgun (WGS) entry which is preliminary data.</text>
</comment>
<comment type="catalytic activity">
    <reaction evidence="11 12">
        <text>NAD(+) + (deoxyribonucleotide)n-3'-hydroxyl + 5'-phospho-(deoxyribonucleotide)m = (deoxyribonucleotide)n+m + AMP + beta-nicotinamide D-nucleotide.</text>
        <dbReference type="EC" id="6.5.1.2"/>
    </reaction>
</comment>
<evidence type="ECO:0000313" key="15">
    <source>
        <dbReference type="Proteomes" id="UP001158066"/>
    </source>
</evidence>
<dbReference type="SUPFAM" id="SSF50249">
    <property type="entry name" value="Nucleic acid-binding proteins"/>
    <property type="match status" value="1"/>
</dbReference>
<comment type="similarity">
    <text evidence="12">Belongs to the NAD-dependent DNA ligase family. LigA subfamily.</text>
</comment>
<dbReference type="SMART" id="SM00278">
    <property type="entry name" value="HhH1"/>
    <property type="match status" value="4"/>
</dbReference>
<dbReference type="SMART" id="SM00292">
    <property type="entry name" value="BRCT"/>
    <property type="match status" value="1"/>
</dbReference>
<dbReference type="InterPro" id="IPR004149">
    <property type="entry name" value="Znf_DNAligase_C4"/>
</dbReference>
<keyword evidence="7 12" id="KW-0460">Magnesium</keyword>
<sequence length="669" mass="74206">MADQQTLQKMRQLVDQLNEYNYHYYALDNPQVPDGEYDRLYDELTALEAATGTWLPDSPTRRVGTEPVSAFESHQHLAPLWSLDKVKTEEELINWETRLHRQLGDLANDSLEYMLEYKYDGLTINLTYENGLLVQAATRGNGETGEAILAQVKTIGAVPLSIPYQGTLEVQGEGVMRLSIFEAYNKTAQEPLKNPRNGAAGALRNLNPQVTASRRLDLFCYQVGYCSDREFESHEAMLAFLRENRFPVSPHLRKAAGIEAVAREIRQMEAGIPQLDVLVDGVVVKLNRYDLRQEAGFTMKFPRWAVAFKFEAMEVTTRLEDVVWQVGRTGKLTPAAELTPVEVGGVTVRRATLNNFDDIQRKGLQKDCLVWLRRSNDVIPEIMGVADEPDAACSPIEKPHHCPACGSEVVEKGAHLFCPNTLACKPQLVAGLAHYAGRDAMDIDGFSEKTAALLFDALDLRSIHQLYRLKLEALLPLEGFQQKKAENLMQAIEASKHRSLSRFLYALGIPNVGKRTAGDLADHYGSLERVMAATTEELVALPEIGAIVAESITTFFGEERVREAIDALLQSGVTPESAEESPPHEATAFTGKTVVVTGKLSTFTRQEIKETLAALGARVTDSVSVKTDILLYGEDAGSKLTKAQKLIESGKRSDLLLMDEAAFRRLLSE</sequence>
<dbReference type="Gene3D" id="3.30.470.30">
    <property type="entry name" value="DNA ligase/mRNA capping enzyme"/>
    <property type="match status" value="1"/>
</dbReference>
<dbReference type="GO" id="GO:0003677">
    <property type="term" value="F:DNA binding"/>
    <property type="evidence" value="ECO:0007669"/>
    <property type="project" value="InterPro"/>
</dbReference>
<dbReference type="Gene3D" id="1.10.150.20">
    <property type="entry name" value="5' to 3' exonuclease, C-terminal subdomain"/>
    <property type="match status" value="2"/>
</dbReference>
<evidence type="ECO:0000256" key="2">
    <source>
        <dbReference type="ARBA" id="ARBA00022598"/>
    </source>
</evidence>
<keyword evidence="9 12" id="KW-0234">DNA repair</keyword>
<dbReference type="PANTHER" id="PTHR23389">
    <property type="entry name" value="CHROMOSOME TRANSMISSION FIDELITY FACTOR 18"/>
    <property type="match status" value="1"/>
</dbReference>
<feature type="domain" description="BRCT" evidence="13">
    <location>
        <begin position="584"/>
        <end position="669"/>
    </location>
</feature>
<feature type="binding site" evidence="12">
    <location>
        <position position="405"/>
    </location>
    <ligand>
        <name>Zn(2+)</name>
        <dbReference type="ChEBI" id="CHEBI:29105"/>
    </ligand>
</feature>
<evidence type="ECO:0000256" key="10">
    <source>
        <dbReference type="ARBA" id="ARBA00023211"/>
    </source>
</evidence>
<dbReference type="PROSITE" id="PS50172">
    <property type="entry name" value="BRCT"/>
    <property type="match status" value="1"/>
</dbReference>
<dbReference type="CDD" id="cd00114">
    <property type="entry name" value="LIGANc"/>
    <property type="match status" value="1"/>
</dbReference>
<keyword evidence="5 12" id="KW-0227">DNA damage</keyword>
<keyword evidence="2 12" id="KW-0436">Ligase</keyword>
<evidence type="ECO:0000256" key="8">
    <source>
        <dbReference type="ARBA" id="ARBA00023027"/>
    </source>
</evidence>
<dbReference type="GO" id="GO:0003911">
    <property type="term" value="F:DNA ligase (NAD+) activity"/>
    <property type="evidence" value="ECO:0007669"/>
    <property type="project" value="UniProtKB-UniRule"/>
</dbReference>
<dbReference type="InterPro" id="IPR001357">
    <property type="entry name" value="BRCT_dom"/>
</dbReference>
<dbReference type="RefSeq" id="WP_283409831.1">
    <property type="nucleotide sequence ID" value="NZ_FXUF01000010.1"/>
</dbReference>
<feature type="binding site" evidence="12">
    <location>
        <position position="424"/>
    </location>
    <ligand>
        <name>Zn(2+)</name>
        <dbReference type="ChEBI" id="CHEBI:29105"/>
    </ligand>
</feature>
<dbReference type="SMART" id="SM00532">
    <property type="entry name" value="LIGANc"/>
    <property type="match status" value="1"/>
</dbReference>
<dbReference type="NCBIfam" id="NF005932">
    <property type="entry name" value="PRK07956.1"/>
    <property type="match status" value="1"/>
</dbReference>
<proteinExistence type="inferred from homology"/>
<evidence type="ECO:0000256" key="11">
    <source>
        <dbReference type="ARBA" id="ARBA00034005"/>
    </source>
</evidence>
<feature type="binding site" evidence="12">
    <location>
        <position position="418"/>
    </location>
    <ligand>
        <name>Zn(2+)</name>
        <dbReference type="ChEBI" id="CHEBI:29105"/>
    </ligand>
</feature>
<feature type="binding site" evidence="12">
    <location>
        <begin position="82"/>
        <end position="83"/>
    </location>
    <ligand>
        <name>NAD(+)</name>
        <dbReference type="ChEBI" id="CHEBI:57540"/>
    </ligand>
</feature>
<evidence type="ECO:0000256" key="6">
    <source>
        <dbReference type="ARBA" id="ARBA00022833"/>
    </source>
</evidence>
<dbReference type="FunFam" id="1.10.150.20:FF:000006">
    <property type="entry name" value="DNA ligase"/>
    <property type="match status" value="1"/>
</dbReference>
<dbReference type="Pfam" id="PF03119">
    <property type="entry name" value="DNA_ligase_ZBD"/>
    <property type="match status" value="1"/>
</dbReference>
<dbReference type="CDD" id="cd17748">
    <property type="entry name" value="BRCT_DNA_ligase_like"/>
    <property type="match status" value="1"/>
</dbReference>
<evidence type="ECO:0000256" key="5">
    <source>
        <dbReference type="ARBA" id="ARBA00022763"/>
    </source>
</evidence>
<dbReference type="GO" id="GO:0005829">
    <property type="term" value="C:cytosol"/>
    <property type="evidence" value="ECO:0007669"/>
    <property type="project" value="TreeGrafter"/>
</dbReference>
<evidence type="ECO:0000259" key="13">
    <source>
        <dbReference type="PROSITE" id="PS50172"/>
    </source>
</evidence>
<reference evidence="14" key="1">
    <citation type="submission" date="2017-05" db="EMBL/GenBank/DDBJ databases">
        <authorList>
            <person name="Varghese N."/>
            <person name="Submissions S."/>
        </authorList>
    </citation>
    <scope>NUCLEOTIDE SEQUENCE</scope>
    <source>
        <strain evidence="14">Su22</strain>
    </source>
</reference>
<dbReference type="InterPro" id="IPR041663">
    <property type="entry name" value="DisA/LigA_HHH"/>
</dbReference>
<keyword evidence="6 12" id="KW-0862">Zinc</keyword>
<dbReference type="NCBIfam" id="TIGR00575">
    <property type="entry name" value="dnlj"/>
    <property type="match status" value="1"/>
</dbReference>
<name>A0AA46AJK9_9CLOT</name>
<evidence type="ECO:0000256" key="7">
    <source>
        <dbReference type="ARBA" id="ARBA00022842"/>
    </source>
</evidence>
<dbReference type="SUPFAM" id="SSF47781">
    <property type="entry name" value="RuvA domain 2-like"/>
    <property type="match status" value="1"/>
</dbReference>
<dbReference type="InterPro" id="IPR013839">
    <property type="entry name" value="DNAligase_adenylation"/>
</dbReference>
<dbReference type="InterPro" id="IPR001679">
    <property type="entry name" value="DNA_ligase"/>
</dbReference>
<dbReference type="AlphaFoldDB" id="A0AA46AJK9"/>
<keyword evidence="4 12" id="KW-0479">Metal-binding</keyword>
<feature type="binding site" evidence="12">
    <location>
        <position position="173"/>
    </location>
    <ligand>
        <name>NAD(+)</name>
        <dbReference type="ChEBI" id="CHEBI:57540"/>
    </ligand>
</feature>
<feature type="binding site" evidence="12">
    <location>
        <position position="402"/>
    </location>
    <ligand>
        <name>Zn(2+)</name>
        <dbReference type="ChEBI" id="CHEBI:29105"/>
    </ligand>
</feature>
<feature type="binding site" evidence="12">
    <location>
        <begin position="34"/>
        <end position="38"/>
    </location>
    <ligand>
        <name>NAD(+)</name>
        <dbReference type="ChEBI" id="CHEBI:57540"/>
    </ligand>
</feature>
<evidence type="ECO:0000256" key="9">
    <source>
        <dbReference type="ARBA" id="ARBA00023204"/>
    </source>
</evidence>
<comment type="cofactor">
    <cofactor evidence="12">
        <name>Mg(2+)</name>
        <dbReference type="ChEBI" id="CHEBI:18420"/>
    </cofactor>
    <cofactor evidence="12">
        <name>Mn(2+)</name>
        <dbReference type="ChEBI" id="CHEBI:29035"/>
    </cofactor>
</comment>
<accession>A0AA46AJK9</accession>
<organism evidence="14 15">
    <name type="scientific">Anoxynatronum buryatiense</name>
    <dbReference type="NCBI Taxonomy" id="489973"/>
    <lineage>
        <taxon>Bacteria</taxon>
        <taxon>Bacillati</taxon>
        <taxon>Bacillota</taxon>
        <taxon>Clostridia</taxon>
        <taxon>Eubacteriales</taxon>
        <taxon>Clostridiaceae</taxon>
        <taxon>Anoxynatronum</taxon>
    </lineage>
</organism>
<keyword evidence="10 12" id="KW-0464">Manganese</keyword>
<gene>
    <name evidence="12" type="primary">ligA</name>
    <name evidence="14" type="ORF">SAMN06296020_11044</name>
</gene>
<dbReference type="InterPro" id="IPR003583">
    <property type="entry name" value="Hlx-hairpin-Hlx_DNA-bd_motif"/>
</dbReference>
<dbReference type="GO" id="GO:0046872">
    <property type="term" value="F:metal ion binding"/>
    <property type="evidence" value="ECO:0007669"/>
    <property type="project" value="UniProtKB-KW"/>
</dbReference>
<protein>
    <recommendedName>
        <fullName evidence="12">DNA ligase</fullName>
        <ecNumber evidence="12">6.5.1.2</ecNumber>
    </recommendedName>
    <alternativeName>
        <fullName evidence="12">Polydeoxyribonucleotide synthase [NAD(+)]</fullName>
    </alternativeName>
</protein>
<dbReference type="PIRSF" id="PIRSF001604">
    <property type="entry name" value="LigA"/>
    <property type="match status" value="1"/>
</dbReference>
<dbReference type="GO" id="GO:0006281">
    <property type="term" value="P:DNA repair"/>
    <property type="evidence" value="ECO:0007669"/>
    <property type="project" value="UniProtKB-KW"/>
</dbReference>
<dbReference type="InterPro" id="IPR036420">
    <property type="entry name" value="BRCT_dom_sf"/>
</dbReference>
<evidence type="ECO:0000256" key="1">
    <source>
        <dbReference type="ARBA" id="ARBA00004067"/>
    </source>
</evidence>
<evidence type="ECO:0000256" key="4">
    <source>
        <dbReference type="ARBA" id="ARBA00022723"/>
    </source>
</evidence>
<dbReference type="Pfam" id="PF01653">
    <property type="entry name" value="DNA_ligase_aden"/>
    <property type="match status" value="1"/>
</dbReference>
<evidence type="ECO:0000313" key="14">
    <source>
        <dbReference type="EMBL" id="SMP62641.1"/>
    </source>
</evidence>
<evidence type="ECO:0000256" key="3">
    <source>
        <dbReference type="ARBA" id="ARBA00022705"/>
    </source>
</evidence>
<dbReference type="Pfam" id="PF12826">
    <property type="entry name" value="HHH_2"/>
    <property type="match status" value="1"/>
</dbReference>
<dbReference type="GO" id="GO:0006260">
    <property type="term" value="P:DNA replication"/>
    <property type="evidence" value="ECO:0007669"/>
    <property type="project" value="UniProtKB-KW"/>
</dbReference>
<dbReference type="InterPro" id="IPR012340">
    <property type="entry name" value="NA-bd_OB-fold"/>
</dbReference>
<feature type="binding site" evidence="12">
    <location>
        <position position="309"/>
    </location>
    <ligand>
        <name>NAD(+)</name>
        <dbReference type="ChEBI" id="CHEBI:57540"/>
    </ligand>
</feature>
<keyword evidence="8 12" id="KW-0520">NAD</keyword>
<dbReference type="HAMAP" id="MF_01588">
    <property type="entry name" value="DNA_ligase_A"/>
    <property type="match status" value="1"/>
</dbReference>
<dbReference type="Gene3D" id="2.40.50.140">
    <property type="entry name" value="Nucleic acid-binding proteins"/>
    <property type="match status" value="1"/>
</dbReference>
<dbReference type="InterPro" id="IPR010994">
    <property type="entry name" value="RuvA_2-like"/>
</dbReference>
<dbReference type="SUPFAM" id="SSF52113">
    <property type="entry name" value="BRCT domain"/>
    <property type="match status" value="1"/>
</dbReference>
<feature type="active site" description="N6-AMP-lysine intermediate" evidence="12">
    <location>
        <position position="118"/>
    </location>
</feature>
<dbReference type="Gene3D" id="3.40.50.10190">
    <property type="entry name" value="BRCT domain"/>
    <property type="match status" value="1"/>
</dbReference>